<dbReference type="InterPro" id="IPR003594">
    <property type="entry name" value="HATPase_dom"/>
</dbReference>
<dbReference type="SUPFAM" id="SSF55874">
    <property type="entry name" value="ATPase domain of HSP90 chaperone/DNA topoisomerase II/histidine kinase"/>
    <property type="match status" value="1"/>
</dbReference>
<organism evidence="13 14">
    <name type="scientific">Nesterenkonia flava</name>
    <dbReference type="NCBI Taxonomy" id="469799"/>
    <lineage>
        <taxon>Bacteria</taxon>
        <taxon>Bacillati</taxon>
        <taxon>Actinomycetota</taxon>
        <taxon>Actinomycetes</taxon>
        <taxon>Micrococcales</taxon>
        <taxon>Micrococcaceae</taxon>
        <taxon>Nesterenkonia</taxon>
    </lineage>
</organism>
<proteinExistence type="predicted"/>
<evidence type="ECO:0000256" key="4">
    <source>
        <dbReference type="ARBA" id="ARBA00022679"/>
    </source>
</evidence>
<dbReference type="Pfam" id="PF07730">
    <property type="entry name" value="HisKA_3"/>
    <property type="match status" value="1"/>
</dbReference>
<evidence type="ECO:0000313" key="13">
    <source>
        <dbReference type="EMBL" id="MDR5711960.1"/>
    </source>
</evidence>
<feature type="transmembrane region" description="Helical" evidence="10">
    <location>
        <begin position="41"/>
        <end position="57"/>
    </location>
</feature>
<dbReference type="InterPro" id="IPR036890">
    <property type="entry name" value="HATPase_C_sf"/>
</dbReference>
<dbReference type="Gene3D" id="3.30.565.10">
    <property type="entry name" value="Histidine kinase-like ATPase, C-terminal domain"/>
    <property type="match status" value="1"/>
</dbReference>
<keyword evidence="7" id="KW-0067">ATP-binding</keyword>
<dbReference type="Gene3D" id="1.20.5.1930">
    <property type="match status" value="1"/>
</dbReference>
<keyword evidence="14" id="KW-1185">Reference proteome</keyword>
<feature type="domain" description="Histidine kinase/HSP90-like ATPase" evidence="11">
    <location>
        <begin position="320"/>
        <end position="451"/>
    </location>
</feature>
<evidence type="ECO:0000256" key="9">
    <source>
        <dbReference type="SAM" id="MobiDB-lite"/>
    </source>
</evidence>
<keyword evidence="6 13" id="KW-0418">Kinase</keyword>
<keyword evidence="10" id="KW-1133">Transmembrane helix</keyword>
<keyword evidence="3" id="KW-0597">Phosphoprotein</keyword>
<feature type="region of interest" description="Disordered" evidence="9">
    <location>
        <begin position="361"/>
        <end position="407"/>
    </location>
</feature>
<feature type="compositionally biased region" description="Low complexity" evidence="9">
    <location>
        <begin position="390"/>
        <end position="407"/>
    </location>
</feature>
<comment type="caution">
    <text evidence="13">The sequence shown here is derived from an EMBL/GenBank/DDBJ whole genome shotgun (WGS) entry which is preliminary data.</text>
</comment>
<feature type="region of interest" description="Disordered" evidence="9">
    <location>
        <begin position="426"/>
        <end position="464"/>
    </location>
</feature>
<dbReference type="GO" id="GO:0016301">
    <property type="term" value="F:kinase activity"/>
    <property type="evidence" value="ECO:0007669"/>
    <property type="project" value="UniProtKB-KW"/>
</dbReference>
<keyword evidence="8" id="KW-0902">Two-component regulatory system</keyword>
<dbReference type="Proteomes" id="UP001260872">
    <property type="component" value="Unassembled WGS sequence"/>
</dbReference>
<keyword evidence="10" id="KW-0472">Membrane</keyword>
<dbReference type="PANTHER" id="PTHR24421">
    <property type="entry name" value="NITRATE/NITRITE SENSOR PROTEIN NARX-RELATED"/>
    <property type="match status" value="1"/>
</dbReference>
<dbReference type="InterPro" id="IPR011712">
    <property type="entry name" value="Sig_transdc_His_kin_sub3_dim/P"/>
</dbReference>
<dbReference type="RefSeq" id="WP_310537340.1">
    <property type="nucleotide sequence ID" value="NZ_BAAAOC010000021.1"/>
</dbReference>
<keyword evidence="4" id="KW-0808">Transferase</keyword>
<dbReference type="PANTHER" id="PTHR24421:SF10">
    <property type="entry name" value="NITRATE_NITRITE SENSOR PROTEIN NARQ"/>
    <property type="match status" value="1"/>
</dbReference>
<dbReference type="EMBL" id="JAVKGT010000016">
    <property type="protein sequence ID" value="MDR5711960.1"/>
    <property type="molecule type" value="Genomic_DNA"/>
</dbReference>
<feature type="transmembrane region" description="Helical" evidence="10">
    <location>
        <begin position="64"/>
        <end position="87"/>
    </location>
</feature>
<evidence type="ECO:0000256" key="2">
    <source>
        <dbReference type="ARBA" id="ARBA00012438"/>
    </source>
</evidence>
<feature type="compositionally biased region" description="Basic and acidic residues" evidence="9">
    <location>
        <begin position="446"/>
        <end position="464"/>
    </location>
</feature>
<dbReference type="InterPro" id="IPR050482">
    <property type="entry name" value="Sensor_HK_TwoCompSys"/>
</dbReference>
<accession>A0ABU1FTH7</accession>
<evidence type="ECO:0000256" key="1">
    <source>
        <dbReference type="ARBA" id="ARBA00000085"/>
    </source>
</evidence>
<comment type="catalytic activity">
    <reaction evidence="1">
        <text>ATP + protein L-histidine = ADP + protein N-phospho-L-histidine.</text>
        <dbReference type="EC" id="2.7.13.3"/>
    </reaction>
</comment>
<evidence type="ECO:0000256" key="10">
    <source>
        <dbReference type="SAM" id="Phobius"/>
    </source>
</evidence>
<feature type="transmembrane region" description="Helical" evidence="10">
    <location>
        <begin position="132"/>
        <end position="150"/>
    </location>
</feature>
<gene>
    <name evidence="13" type="ORF">RH857_07405</name>
</gene>
<dbReference type="Pfam" id="PF02518">
    <property type="entry name" value="HATPase_c"/>
    <property type="match status" value="1"/>
</dbReference>
<evidence type="ECO:0000256" key="5">
    <source>
        <dbReference type="ARBA" id="ARBA00022741"/>
    </source>
</evidence>
<evidence type="ECO:0000256" key="6">
    <source>
        <dbReference type="ARBA" id="ARBA00022777"/>
    </source>
</evidence>
<feature type="domain" description="Signal transduction histidine kinase subgroup 3 dimerisation and phosphoacceptor" evidence="12">
    <location>
        <begin position="193"/>
        <end position="258"/>
    </location>
</feature>
<feature type="transmembrane region" description="Helical" evidence="10">
    <location>
        <begin position="107"/>
        <end position="125"/>
    </location>
</feature>
<dbReference type="EC" id="2.7.13.3" evidence="2"/>
<evidence type="ECO:0000259" key="11">
    <source>
        <dbReference type="Pfam" id="PF02518"/>
    </source>
</evidence>
<evidence type="ECO:0000256" key="3">
    <source>
        <dbReference type="ARBA" id="ARBA00022553"/>
    </source>
</evidence>
<evidence type="ECO:0000259" key="12">
    <source>
        <dbReference type="Pfam" id="PF07730"/>
    </source>
</evidence>
<dbReference type="CDD" id="cd16917">
    <property type="entry name" value="HATPase_UhpB-NarQ-NarX-like"/>
    <property type="match status" value="1"/>
</dbReference>
<name>A0ABU1FTH7_9MICC</name>
<evidence type="ECO:0000256" key="7">
    <source>
        <dbReference type="ARBA" id="ARBA00022840"/>
    </source>
</evidence>
<keyword evidence="10" id="KW-0812">Transmembrane</keyword>
<protein>
    <recommendedName>
        <fullName evidence="2">histidine kinase</fullName>
        <ecNumber evidence="2">2.7.13.3</ecNumber>
    </recommendedName>
</protein>
<reference evidence="14" key="1">
    <citation type="submission" date="2023-07" db="EMBL/GenBank/DDBJ databases">
        <title>Description of three actinobacteria isolated from air of manufacturing shop in a pharmaceutical factory.</title>
        <authorList>
            <person name="Zhang D.-F."/>
        </authorList>
    </citation>
    <scope>NUCLEOTIDE SEQUENCE [LARGE SCALE GENOMIC DNA]</scope>
    <source>
        <strain evidence="14">CCTCC AB 207010</strain>
    </source>
</reference>
<sequence length="464" mass="50051">MRRQLQQHLTVGLAVLVLAAGWAGVWETAPWWQALGVTPQTWWHLGPLALMAGAIALRSRRPALALGLGLLIVLLDLGIGPNIGILLCLTDLIYGLGIRAAPRTVRVVEGLFAAVTVGAVILTAATGGDASAMLNAALIGVAVFMVPLWWSAEVRRGYPLWQDNDARAQLEAERHAALTREHELKRRTAVEEERRRMARELHDSVSSHVSAIALTSGAVLNAPAQADRDRRALETIRTTSVEALEQLRDMVQLLRSQQRQAEEEPGERAGQHHPGEQDYAELLADATWEDVVERARRQGLQLRVDGDPPRHLSPGLHHVLLRVLQESLTNALKHGDGTAHVQVSAGPASRKQRRIRLQVTSGLRPAAPLPATLRHDDGGPGRTASDDSDTATGTAPLTTGTAPLGTGTGLLAMQERVQLMEGRLRAGPVTLPDSGAPSSGTTAWRVEVELPDRKSTADQRKAAQ</sequence>
<evidence type="ECO:0000313" key="14">
    <source>
        <dbReference type="Proteomes" id="UP001260872"/>
    </source>
</evidence>
<keyword evidence="5" id="KW-0547">Nucleotide-binding</keyword>
<evidence type="ECO:0000256" key="8">
    <source>
        <dbReference type="ARBA" id="ARBA00023012"/>
    </source>
</evidence>